<dbReference type="InterPro" id="IPR050357">
    <property type="entry name" value="Arrestin_domain-protein"/>
</dbReference>
<dbReference type="InterPro" id="IPR014752">
    <property type="entry name" value="Arrestin-like_C"/>
</dbReference>
<keyword evidence="4" id="KW-1185">Reference proteome</keyword>
<dbReference type="GO" id="GO:0005886">
    <property type="term" value="C:plasma membrane"/>
    <property type="evidence" value="ECO:0007669"/>
    <property type="project" value="TreeGrafter"/>
</dbReference>
<gene>
    <name evidence="3" type="ORF">EV356DRAFT_16268</name>
</gene>
<name>A0A6A6HIT4_VIRVR</name>
<dbReference type="PANTHER" id="PTHR11188:SF165">
    <property type="entry name" value="ARRESTIN (OR S-ANTIGEN), N-TERMINAL DOMAIN PROTEIN (AFU_ORTHOLOGUE AFUA_6G13380)-RELATED"/>
    <property type="match status" value="1"/>
</dbReference>
<organism evidence="3 4">
    <name type="scientific">Viridothelium virens</name>
    <name type="common">Speckled blister lichen</name>
    <name type="synonym">Trypethelium virens</name>
    <dbReference type="NCBI Taxonomy" id="1048519"/>
    <lineage>
        <taxon>Eukaryota</taxon>
        <taxon>Fungi</taxon>
        <taxon>Dikarya</taxon>
        <taxon>Ascomycota</taxon>
        <taxon>Pezizomycotina</taxon>
        <taxon>Dothideomycetes</taxon>
        <taxon>Dothideomycetes incertae sedis</taxon>
        <taxon>Trypetheliales</taxon>
        <taxon>Trypetheliaceae</taxon>
        <taxon>Viridothelium</taxon>
    </lineage>
</organism>
<evidence type="ECO:0000313" key="4">
    <source>
        <dbReference type="Proteomes" id="UP000800092"/>
    </source>
</evidence>
<dbReference type="OrthoDB" id="2333384at2759"/>
<reference evidence="3" key="1">
    <citation type="journal article" date="2020" name="Stud. Mycol.">
        <title>101 Dothideomycetes genomes: a test case for predicting lifestyles and emergence of pathogens.</title>
        <authorList>
            <person name="Haridas S."/>
            <person name="Albert R."/>
            <person name="Binder M."/>
            <person name="Bloem J."/>
            <person name="Labutti K."/>
            <person name="Salamov A."/>
            <person name="Andreopoulos B."/>
            <person name="Baker S."/>
            <person name="Barry K."/>
            <person name="Bills G."/>
            <person name="Bluhm B."/>
            <person name="Cannon C."/>
            <person name="Castanera R."/>
            <person name="Culley D."/>
            <person name="Daum C."/>
            <person name="Ezra D."/>
            <person name="Gonzalez J."/>
            <person name="Henrissat B."/>
            <person name="Kuo A."/>
            <person name="Liang C."/>
            <person name="Lipzen A."/>
            <person name="Lutzoni F."/>
            <person name="Magnuson J."/>
            <person name="Mondo S."/>
            <person name="Nolan M."/>
            <person name="Ohm R."/>
            <person name="Pangilinan J."/>
            <person name="Park H.-J."/>
            <person name="Ramirez L."/>
            <person name="Alfaro M."/>
            <person name="Sun H."/>
            <person name="Tritt A."/>
            <person name="Yoshinaga Y."/>
            <person name="Zwiers L.-H."/>
            <person name="Turgeon B."/>
            <person name="Goodwin S."/>
            <person name="Spatafora J."/>
            <person name="Crous P."/>
            <person name="Grigoriev I."/>
        </authorList>
    </citation>
    <scope>NUCLEOTIDE SEQUENCE</scope>
    <source>
        <strain evidence="3">Tuck. ex Michener</strain>
    </source>
</reference>
<dbReference type="PANTHER" id="PTHR11188">
    <property type="entry name" value="ARRESTIN DOMAIN CONTAINING PROTEIN"/>
    <property type="match status" value="1"/>
</dbReference>
<dbReference type="Pfam" id="PF00339">
    <property type="entry name" value="Arrestin_N"/>
    <property type="match status" value="1"/>
</dbReference>
<dbReference type="GO" id="GO:0031625">
    <property type="term" value="F:ubiquitin protein ligase binding"/>
    <property type="evidence" value="ECO:0007669"/>
    <property type="project" value="TreeGrafter"/>
</dbReference>
<feature type="region of interest" description="Disordered" evidence="1">
    <location>
        <begin position="412"/>
        <end position="442"/>
    </location>
</feature>
<protein>
    <recommendedName>
        <fullName evidence="2">Arrestin-like N-terminal domain-containing protein</fullName>
    </recommendedName>
</protein>
<dbReference type="GO" id="GO:0005829">
    <property type="term" value="C:cytosol"/>
    <property type="evidence" value="ECO:0007669"/>
    <property type="project" value="TreeGrafter"/>
</dbReference>
<dbReference type="AlphaFoldDB" id="A0A6A6HIT4"/>
<sequence length="442" mass="50692">MLQHRFPERRLQNMPLFRPSDDVKALVQIELDQPPQHLYHPGSRVSGRVVLQSTVEEFVEQVTITLQGHNDTYIEDDDTSTRGGVNSSTTSTTTYRYQDQTPLFIFRQTLFVGNKTCLRGQRHVWPFSFDSFPSMTDNDRTFPYRQATDDLGAWLSCRHLLPPNFDHERSTSRKCSIVYSVEAHVICTAERKHPDLVGIERIRFVPFRRPRLYRLPLQEFVRTFDLPASRLLSEKRSLRTRLNDTFSSDALKYKITLKSSLSSEIVPGEPFSIFCALVFEDTPEPMPEICVVHFELTRLQLRSMTMYRGPRVSFGGKVHDRGYRNELSSFVEDRLELACDRENGQAEKLEDQLKWLFRIRAVVPDTVCPSFQSFSISLGHRLAFTIVAEIGGKKHELKGKVRNSAVVSPFEGSQRLVTGQPTPPPAYEEVMGESSKKQSLIA</sequence>
<accession>A0A6A6HIT4</accession>
<proteinExistence type="predicted"/>
<evidence type="ECO:0000313" key="3">
    <source>
        <dbReference type="EMBL" id="KAF2237443.1"/>
    </source>
</evidence>
<dbReference type="Gene3D" id="2.60.40.640">
    <property type="match status" value="1"/>
</dbReference>
<feature type="domain" description="Arrestin-like N-terminal" evidence="2">
    <location>
        <begin position="27"/>
        <end position="130"/>
    </location>
</feature>
<evidence type="ECO:0000256" key="1">
    <source>
        <dbReference type="SAM" id="MobiDB-lite"/>
    </source>
</evidence>
<dbReference type="GO" id="GO:0070086">
    <property type="term" value="P:ubiquitin-dependent endocytosis"/>
    <property type="evidence" value="ECO:0007669"/>
    <property type="project" value="TreeGrafter"/>
</dbReference>
<dbReference type="EMBL" id="ML991780">
    <property type="protein sequence ID" value="KAF2237443.1"/>
    <property type="molecule type" value="Genomic_DNA"/>
</dbReference>
<dbReference type="Proteomes" id="UP000800092">
    <property type="component" value="Unassembled WGS sequence"/>
</dbReference>
<dbReference type="CDD" id="cd22952">
    <property type="entry name" value="ART10-like"/>
    <property type="match status" value="1"/>
</dbReference>
<evidence type="ECO:0000259" key="2">
    <source>
        <dbReference type="Pfam" id="PF00339"/>
    </source>
</evidence>
<dbReference type="GO" id="GO:0030674">
    <property type="term" value="F:protein-macromolecule adaptor activity"/>
    <property type="evidence" value="ECO:0007669"/>
    <property type="project" value="TreeGrafter"/>
</dbReference>
<dbReference type="InterPro" id="IPR011021">
    <property type="entry name" value="Arrestin-like_N"/>
</dbReference>